<evidence type="ECO:0000256" key="1">
    <source>
        <dbReference type="SAM" id="MobiDB-lite"/>
    </source>
</evidence>
<accession>A0AAN6ETB7</accession>
<protein>
    <submittedName>
        <fullName evidence="2">Uncharacterized protein</fullName>
    </submittedName>
</protein>
<feature type="region of interest" description="Disordered" evidence="1">
    <location>
        <begin position="71"/>
        <end position="103"/>
    </location>
</feature>
<dbReference type="AlphaFoldDB" id="A0AAN6ETB7"/>
<sequence length="103" mass="11706">MAAQRSMVESPWFLDPGFCSDIFDFWGFGWSLSCMALGKVPPRRISFSRLHLMLGGLARITDEHHYRRGGDVHYESTTGSRKGGRDRGIMCRKQAPFPAKSKR</sequence>
<name>A0AAN6ETB7_EXODE</name>
<proteinExistence type="predicted"/>
<dbReference type="Proteomes" id="UP001161757">
    <property type="component" value="Unassembled WGS sequence"/>
</dbReference>
<evidence type="ECO:0000313" key="2">
    <source>
        <dbReference type="EMBL" id="KAJ8990784.1"/>
    </source>
</evidence>
<reference evidence="2" key="1">
    <citation type="submission" date="2023-01" db="EMBL/GenBank/DDBJ databases">
        <title>Exophiala dermititidis isolated from Cystic Fibrosis Patient.</title>
        <authorList>
            <person name="Kurbessoian T."/>
            <person name="Crocker A."/>
            <person name="Murante D."/>
            <person name="Hogan D.A."/>
            <person name="Stajich J.E."/>
        </authorList>
    </citation>
    <scope>NUCLEOTIDE SEQUENCE</scope>
    <source>
        <strain evidence="2">Ex8</strain>
    </source>
</reference>
<gene>
    <name evidence="2" type="ORF">HRR80_005559</name>
</gene>
<evidence type="ECO:0000313" key="3">
    <source>
        <dbReference type="Proteomes" id="UP001161757"/>
    </source>
</evidence>
<organism evidence="2 3">
    <name type="scientific">Exophiala dermatitidis</name>
    <name type="common">Black yeast-like fungus</name>
    <name type="synonym">Wangiella dermatitidis</name>
    <dbReference type="NCBI Taxonomy" id="5970"/>
    <lineage>
        <taxon>Eukaryota</taxon>
        <taxon>Fungi</taxon>
        <taxon>Dikarya</taxon>
        <taxon>Ascomycota</taxon>
        <taxon>Pezizomycotina</taxon>
        <taxon>Eurotiomycetes</taxon>
        <taxon>Chaetothyriomycetidae</taxon>
        <taxon>Chaetothyriales</taxon>
        <taxon>Herpotrichiellaceae</taxon>
        <taxon>Exophiala</taxon>
    </lineage>
</organism>
<dbReference type="EMBL" id="JAJGCB010000010">
    <property type="protein sequence ID" value="KAJ8990784.1"/>
    <property type="molecule type" value="Genomic_DNA"/>
</dbReference>
<comment type="caution">
    <text evidence="2">The sequence shown here is derived from an EMBL/GenBank/DDBJ whole genome shotgun (WGS) entry which is preliminary data.</text>
</comment>